<evidence type="ECO:0000256" key="4">
    <source>
        <dbReference type="ARBA" id="ARBA00023136"/>
    </source>
</evidence>
<keyword evidence="2" id="KW-0256">Endoplasmic reticulum</keyword>
<accession>A0A8J5XYV9</accession>
<evidence type="ECO:0000256" key="1">
    <source>
        <dbReference type="ARBA" id="ARBA00022692"/>
    </source>
</evidence>
<reference evidence="7" key="1">
    <citation type="submission" date="2021-05" db="EMBL/GenBank/DDBJ databases">
        <title>The genome of the haptophyte Pavlova lutheri (Diacronema luteri, Pavlovales) - a model for lipid biosynthesis in eukaryotic algae.</title>
        <authorList>
            <person name="Hulatt C.J."/>
            <person name="Posewitz M.C."/>
        </authorList>
    </citation>
    <scope>NUCLEOTIDE SEQUENCE</scope>
    <source>
        <strain evidence="7">NIVA-4/92</strain>
    </source>
</reference>
<dbReference type="Pfam" id="PF09446">
    <property type="entry name" value="VMA21"/>
    <property type="match status" value="1"/>
</dbReference>
<name>A0A8J5XYV9_DIALT</name>
<protein>
    <submittedName>
        <fullName evidence="7">Uncharacterized protein</fullName>
    </submittedName>
</protein>
<dbReference type="EMBL" id="JAGTXO010000005">
    <property type="protein sequence ID" value="KAG8468025.1"/>
    <property type="molecule type" value="Genomic_DNA"/>
</dbReference>
<keyword evidence="3 6" id="KW-1133">Transmembrane helix</keyword>
<dbReference type="OrthoDB" id="10472040at2759"/>
<evidence type="ECO:0000256" key="6">
    <source>
        <dbReference type="SAM" id="Phobius"/>
    </source>
</evidence>
<evidence type="ECO:0000256" key="3">
    <source>
        <dbReference type="ARBA" id="ARBA00022989"/>
    </source>
</evidence>
<keyword evidence="1 6" id="KW-0812">Transmembrane</keyword>
<dbReference type="Proteomes" id="UP000751190">
    <property type="component" value="Unassembled WGS sequence"/>
</dbReference>
<feature type="transmembrane region" description="Helical" evidence="6">
    <location>
        <begin position="52"/>
        <end position="75"/>
    </location>
</feature>
<gene>
    <name evidence="7" type="ORF">KFE25_007077</name>
</gene>
<dbReference type="AlphaFoldDB" id="A0A8J5XYV9"/>
<evidence type="ECO:0000313" key="7">
    <source>
        <dbReference type="EMBL" id="KAG8468025.1"/>
    </source>
</evidence>
<evidence type="ECO:0000313" key="8">
    <source>
        <dbReference type="Proteomes" id="UP000751190"/>
    </source>
</evidence>
<evidence type="ECO:0000256" key="2">
    <source>
        <dbReference type="ARBA" id="ARBA00022824"/>
    </source>
</evidence>
<keyword evidence="5" id="KW-0968">Cytoplasmic vesicle</keyword>
<organism evidence="7 8">
    <name type="scientific">Diacronema lutheri</name>
    <name type="common">Unicellular marine alga</name>
    <name type="synonym">Monochrysis lutheri</name>
    <dbReference type="NCBI Taxonomy" id="2081491"/>
    <lineage>
        <taxon>Eukaryota</taxon>
        <taxon>Haptista</taxon>
        <taxon>Haptophyta</taxon>
        <taxon>Pavlovophyceae</taxon>
        <taxon>Pavlovales</taxon>
        <taxon>Pavlovaceae</taxon>
        <taxon>Diacronema</taxon>
    </lineage>
</organism>
<keyword evidence="4 6" id="KW-0472">Membrane</keyword>
<dbReference type="GO" id="GO:0031410">
    <property type="term" value="C:cytoplasmic vesicle"/>
    <property type="evidence" value="ECO:0007669"/>
    <property type="project" value="UniProtKB-KW"/>
</dbReference>
<sequence>MPTTQEMISMPANTFGIPAIALARARWDTGGGSQRLMAILRTPDNAAALRQLVVATNAMIALPLATMALCHYVLLDQLFSFRNANEKVVYSGIAGICVVQAVVVWFVVSAFREGPEPAPAAARPHAD</sequence>
<keyword evidence="8" id="KW-1185">Reference proteome</keyword>
<comment type="caution">
    <text evidence="7">The sequence shown here is derived from an EMBL/GenBank/DDBJ whole genome shotgun (WGS) entry which is preliminary data.</text>
</comment>
<proteinExistence type="predicted"/>
<dbReference type="InterPro" id="IPR019013">
    <property type="entry name" value="Vma21"/>
</dbReference>
<feature type="transmembrane region" description="Helical" evidence="6">
    <location>
        <begin position="87"/>
        <end position="108"/>
    </location>
</feature>
<dbReference type="GO" id="GO:0070072">
    <property type="term" value="P:vacuolar proton-transporting V-type ATPase complex assembly"/>
    <property type="evidence" value="ECO:0007669"/>
    <property type="project" value="InterPro"/>
</dbReference>
<evidence type="ECO:0000256" key="5">
    <source>
        <dbReference type="ARBA" id="ARBA00023329"/>
    </source>
</evidence>